<protein>
    <submittedName>
        <fullName evidence="1">Uncharacterized protein</fullName>
    </submittedName>
</protein>
<name>A0A7S3DTN0_9STRA</name>
<organism evidence="1">
    <name type="scientific">Entomoneis paludosa</name>
    <dbReference type="NCBI Taxonomy" id="265537"/>
    <lineage>
        <taxon>Eukaryota</taxon>
        <taxon>Sar</taxon>
        <taxon>Stramenopiles</taxon>
        <taxon>Ochrophyta</taxon>
        <taxon>Bacillariophyta</taxon>
        <taxon>Bacillariophyceae</taxon>
        <taxon>Bacillariophycidae</taxon>
        <taxon>Entomoneidaceae</taxon>
        <taxon>Entomoneis</taxon>
    </lineage>
</organism>
<gene>
    <name evidence="1" type="ORF">APAL1065_LOCUS19825</name>
</gene>
<reference evidence="1" key="1">
    <citation type="submission" date="2021-01" db="EMBL/GenBank/DDBJ databases">
        <authorList>
            <person name="Corre E."/>
            <person name="Pelletier E."/>
            <person name="Niang G."/>
            <person name="Scheremetjew M."/>
            <person name="Finn R."/>
            <person name="Kale V."/>
            <person name="Holt S."/>
            <person name="Cochrane G."/>
            <person name="Meng A."/>
            <person name="Brown T."/>
            <person name="Cohen L."/>
        </authorList>
    </citation>
    <scope>NUCLEOTIDE SEQUENCE</scope>
    <source>
        <strain evidence="1">CCMP125</strain>
    </source>
</reference>
<evidence type="ECO:0000313" key="1">
    <source>
        <dbReference type="EMBL" id="CAD9981025.1"/>
    </source>
</evidence>
<dbReference type="EMBL" id="HBHT01029506">
    <property type="protein sequence ID" value="CAD9981025.1"/>
    <property type="molecule type" value="Transcribed_RNA"/>
</dbReference>
<proteinExistence type="predicted"/>
<sequence>MWDHMGVACLFGFPKKRGRYADLCRGSKRILGELGDQKGCSIRPTGMVGFCSLLFGQADGIGCARFLVLGDRVPFLLFRGRVKLMDKFSEGVRVLVIPNDAIFLNIARHAMYSLPHPFYLIL</sequence>
<dbReference type="AlphaFoldDB" id="A0A7S3DTN0"/>
<accession>A0A7S3DTN0</accession>